<accession>A0A382N171</accession>
<dbReference type="AlphaFoldDB" id="A0A382N171"/>
<proteinExistence type="inferred from homology"/>
<gene>
    <name evidence="5" type="ORF">METZ01_LOCUS306969</name>
</gene>
<keyword evidence="2" id="KW-0479">Metal-binding</keyword>
<dbReference type="EMBL" id="UINC01096872">
    <property type="protein sequence ID" value="SVC54115.1"/>
    <property type="molecule type" value="Genomic_DNA"/>
</dbReference>
<keyword evidence="3" id="KW-0456">Lyase</keyword>
<evidence type="ECO:0000256" key="3">
    <source>
        <dbReference type="ARBA" id="ARBA00023239"/>
    </source>
</evidence>
<comment type="similarity">
    <text evidence="1">Belongs to the HpcH/HpaI aldolase family.</text>
</comment>
<dbReference type="GO" id="GO:0016832">
    <property type="term" value="F:aldehyde-lyase activity"/>
    <property type="evidence" value="ECO:0007669"/>
    <property type="project" value="TreeGrafter"/>
</dbReference>
<organism evidence="5">
    <name type="scientific">marine metagenome</name>
    <dbReference type="NCBI Taxonomy" id="408172"/>
    <lineage>
        <taxon>unclassified sequences</taxon>
        <taxon>metagenomes</taxon>
        <taxon>ecological metagenomes</taxon>
    </lineage>
</organism>
<dbReference type="GO" id="GO:0005737">
    <property type="term" value="C:cytoplasm"/>
    <property type="evidence" value="ECO:0007669"/>
    <property type="project" value="TreeGrafter"/>
</dbReference>
<evidence type="ECO:0000313" key="5">
    <source>
        <dbReference type="EMBL" id="SVC54115.1"/>
    </source>
</evidence>
<name>A0A382N171_9ZZZZ</name>
<dbReference type="InterPro" id="IPR005000">
    <property type="entry name" value="Aldolase/citrate-lyase_domain"/>
</dbReference>
<dbReference type="Gene3D" id="3.20.20.60">
    <property type="entry name" value="Phosphoenolpyruvate-binding domains"/>
    <property type="match status" value="1"/>
</dbReference>
<evidence type="ECO:0000256" key="2">
    <source>
        <dbReference type="ARBA" id="ARBA00022723"/>
    </source>
</evidence>
<protein>
    <recommendedName>
        <fullName evidence="4">HpcH/HpaI aldolase/citrate lyase domain-containing protein</fullName>
    </recommendedName>
</protein>
<evidence type="ECO:0000256" key="1">
    <source>
        <dbReference type="ARBA" id="ARBA00005568"/>
    </source>
</evidence>
<dbReference type="InterPro" id="IPR040442">
    <property type="entry name" value="Pyrv_kinase-like_dom_sf"/>
</dbReference>
<reference evidence="5" key="1">
    <citation type="submission" date="2018-05" db="EMBL/GenBank/DDBJ databases">
        <authorList>
            <person name="Lanie J.A."/>
            <person name="Ng W.-L."/>
            <person name="Kazmierczak K.M."/>
            <person name="Andrzejewski T.M."/>
            <person name="Davidsen T.M."/>
            <person name="Wayne K.J."/>
            <person name="Tettelin H."/>
            <person name="Glass J.I."/>
            <person name="Rusch D."/>
            <person name="Podicherti R."/>
            <person name="Tsui H.-C.T."/>
            <person name="Winkler M.E."/>
        </authorList>
    </citation>
    <scope>NUCLEOTIDE SEQUENCE</scope>
</reference>
<dbReference type="Pfam" id="PF03328">
    <property type="entry name" value="HpcH_HpaI"/>
    <property type="match status" value="1"/>
</dbReference>
<evidence type="ECO:0000259" key="4">
    <source>
        <dbReference type="Pfam" id="PF03328"/>
    </source>
</evidence>
<dbReference type="GO" id="GO:0046872">
    <property type="term" value="F:metal ion binding"/>
    <property type="evidence" value="ECO:0007669"/>
    <property type="project" value="UniProtKB-KW"/>
</dbReference>
<dbReference type="PANTHER" id="PTHR30502">
    <property type="entry name" value="2-KETO-3-DEOXY-L-RHAMNONATE ALDOLASE"/>
    <property type="match status" value="1"/>
</dbReference>
<sequence>SIAHDDYVPDDVAPIMKQANEQGLVILQIESPTGVANARQIAAIDGVDVLWIGHFDLTNFMGIPGQFDHPDYHAAIDTVLDACEREGKVAGQLGGTVEECVKLLERGFRAVAYGLDLDLYRRSLSNGLEDIHRHRAINAHSV</sequence>
<dbReference type="InterPro" id="IPR015813">
    <property type="entry name" value="Pyrv/PenolPyrv_kinase-like_dom"/>
</dbReference>
<feature type="non-terminal residue" evidence="5">
    <location>
        <position position="1"/>
    </location>
</feature>
<dbReference type="PANTHER" id="PTHR30502:SF0">
    <property type="entry name" value="PHOSPHOENOLPYRUVATE CARBOXYLASE FAMILY PROTEIN"/>
    <property type="match status" value="1"/>
</dbReference>
<dbReference type="InterPro" id="IPR050251">
    <property type="entry name" value="HpcH-HpaI_aldolase"/>
</dbReference>
<dbReference type="SUPFAM" id="SSF51621">
    <property type="entry name" value="Phosphoenolpyruvate/pyruvate domain"/>
    <property type="match status" value="1"/>
</dbReference>
<feature type="domain" description="HpcH/HpaI aldolase/citrate lyase" evidence="4">
    <location>
        <begin position="18"/>
        <end position="121"/>
    </location>
</feature>